<name>A0A1W1ZWA8_9HYPH</name>
<sequence length="384" mass="40577">MDRDPFTASRPANERRATDERFMAAAIRLAMRHSGITGTNPSVATLIVRDEKDGQGPRIVGRGITALGGRPHAEAQALREAGEAARGATAYVTLEPCAHHGRTPPCAEALVAAGVARVVSAASDPDPRVNGKGHAILAAGGLEVQPGILAGEAASDLSAYLTRHAKNRPEVTLKMALSADGCLGVRGGGQVHITGPVANRQTHLVRARHDAILIGAGTLFDDDPGLDCRLPGLAARSPRRIVIDPDLRTPLDIGLVRTAQTTPTFIVARPDTDGEHREALRRAGVTLVSCDTDAETGRVALPELIDDLGAIGILNVLVEGGAKVGESFLKAGLVDRLILVQGSVTIGEAGLKAPIDLEEAKRAYRPTRRYRFGADDWHEFVRKD</sequence>
<evidence type="ECO:0000256" key="12">
    <source>
        <dbReference type="PIRNR" id="PIRNR006769"/>
    </source>
</evidence>
<dbReference type="GO" id="GO:0008835">
    <property type="term" value="F:diaminohydroxyphosphoribosylaminopyrimidine deaminase activity"/>
    <property type="evidence" value="ECO:0007669"/>
    <property type="project" value="UniProtKB-EC"/>
</dbReference>
<feature type="binding site" evidence="14">
    <location>
        <position position="176"/>
    </location>
    <ligand>
        <name>NADP(+)</name>
        <dbReference type="ChEBI" id="CHEBI:58349"/>
    </ligand>
</feature>
<feature type="binding site" evidence="14">
    <location>
        <position position="222"/>
    </location>
    <ligand>
        <name>NADP(+)</name>
        <dbReference type="ChEBI" id="CHEBI:58349"/>
    </ligand>
</feature>
<dbReference type="InterPro" id="IPR002734">
    <property type="entry name" value="RibDG_C"/>
</dbReference>
<feature type="binding site" evidence="14">
    <location>
        <position position="229"/>
    </location>
    <ligand>
        <name>substrate</name>
    </ligand>
</feature>
<comment type="catalytic activity">
    <reaction evidence="12">
        <text>2,5-diamino-6-hydroxy-4-(5-phosphoribosylamino)-pyrimidine + H2O + H(+) = 5-amino-6-(5-phospho-D-ribosylamino)uracil + NH4(+)</text>
        <dbReference type="Rhea" id="RHEA:21868"/>
        <dbReference type="ChEBI" id="CHEBI:15377"/>
        <dbReference type="ChEBI" id="CHEBI:15378"/>
        <dbReference type="ChEBI" id="CHEBI:28938"/>
        <dbReference type="ChEBI" id="CHEBI:58453"/>
        <dbReference type="ChEBI" id="CHEBI:58614"/>
        <dbReference type="EC" id="3.5.4.26"/>
    </reaction>
</comment>
<dbReference type="InterPro" id="IPR016193">
    <property type="entry name" value="Cytidine_deaminase-like"/>
</dbReference>
<evidence type="ECO:0000256" key="8">
    <source>
        <dbReference type="ARBA" id="ARBA00022833"/>
    </source>
</evidence>
<keyword evidence="18" id="KW-1185">Reference proteome</keyword>
<evidence type="ECO:0000256" key="10">
    <source>
        <dbReference type="ARBA" id="ARBA00023002"/>
    </source>
</evidence>
<feature type="binding site" evidence="14">
    <location>
        <position position="319"/>
    </location>
    <ligand>
        <name>substrate</name>
    </ligand>
</feature>
<dbReference type="Gene3D" id="3.40.140.10">
    <property type="entry name" value="Cytidine Deaminase, domain 2"/>
    <property type="match status" value="1"/>
</dbReference>
<dbReference type="InterPro" id="IPR002125">
    <property type="entry name" value="CMP_dCMP_dom"/>
</dbReference>
<comment type="function">
    <text evidence="1 12">Converts 2,5-diamino-6-(ribosylamino)-4(3h)-pyrimidinone 5'-phosphate into 5-amino-6-(ribosylamino)-2,4(1h,3h)-pyrimidinedione 5'-phosphate.</text>
</comment>
<dbReference type="InterPro" id="IPR016192">
    <property type="entry name" value="APOBEC/CMP_deaminase_Zn-bd"/>
</dbReference>
<comment type="pathway">
    <text evidence="3 12">Cofactor biosynthesis; riboflavin biosynthesis; 5-amino-6-(D-ribitylamino)uracil from GTP: step 3/4.</text>
</comment>
<dbReference type="Pfam" id="PF01872">
    <property type="entry name" value="RibD_C"/>
    <property type="match status" value="1"/>
</dbReference>
<evidence type="ECO:0000256" key="15">
    <source>
        <dbReference type="PIRSR" id="PIRSR006769-3"/>
    </source>
</evidence>
<dbReference type="Gene3D" id="3.40.430.10">
    <property type="entry name" value="Dihydrofolate Reductase, subunit A"/>
    <property type="match status" value="1"/>
</dbReference>
<feature type="binding site" evidence="14">
    <location>
        <position position="218"/>
    </location>
    <ligand>
        <name>NADP(+)</name>
        <dbReference type="ChEBI" id="CHEBI:58349"/>
    </ligand>
</feature>
<proteinExistence type="inferred from homology"/>
<dbReference type="PROSITE" id="PS00903">
    <property type="entry name" value="CYT_DCMP_DEAMINASES_1"/>
    <property type="match status" value="1"/>
</dbReference>
<dbReference type="PANTHER" id="PTHR38011:SF7">
    <property type="entry name" value="2,5-DIAMINO-6-RIBOSYLAMINO-4(3H)-PYRIMIDINONE 5'-PHOSPHATE REDUCTASE"/>
    <property type="match status" value="1"/>
</dbReference>
<dbReference type="PROSITE" id="PS51747">
    <property type="entry name" value="CYT_DCMP_DEAMINASES_2"/>
    <property type="match status" value="1"/>
</dbReference>
<dbReference type="PANTHER" id="PTHR38011">
    <property type="entry name" value="DIHYDROFOLATE REDUCTASE FAMILY PROTEIN (AFU_ORTHOLOGUE AFUA_8G06820)"/>
    <property type="match status" value="1"/>
</dbReference>
<comment type="catalytic activity">
    <reaction evidence="12">
        <text>5-amino-6-(5-phospho-D-ribitylamino)uracil + NADP(+) = 5-amino-6-(5-phospho-D-ribosylamino)uracil + NADPH + H(+)</text>
        <dbReference type="Rhea" id="RHEA:17845"/>
        <dbReference type="ChEBI" id="CHEBI:15378"/>
        <dbReference type="ChEBI" id="CHEBI:57783"/>
        <dbReference type="ChEBI" id="CHEBI:58349"/>
        <dbReference type="ChEBI" id="CHEBI:58421"/>
        <dbReference type="ChEBI" id="CHEBI:58453"/>
        <dbReference type="EC" id="1.1.1.193"/>
    </reaction>
</comment>
<evidence type="ECO:0000256" key="11">
    <source>
        <dbReference type="ARBA" id="ARBA00023268"/>
    </source>
</evidence>
<dbReference type="Proteomes" id="UP000192656">
    <property type="component" value="Unassembled WGS sequence"/>
</dbReference>
<dbReference type="STRING" id="937218.SAMN06297251_103156"/>
<gene>
    <name evidence="17" type="ORF">SAMN06297251_103156</name>
</gene>
<dbReference type="AlphaFoldDB" id="A0A1W1ZWA8"/>
<dbReference type="SUPFAM" id="SSF53597">
    <property type="entry name" value="Dihydrofolate reductase-like"/>
    <property type="match status" value="1"/>
</dbReference>
<evidence type="ECO:0000256" key="14">
    <source>
        <dbReference type="PIRSR" id="PIRSR006769-2"/>
    </source>
</evidence>
<evidence type="ECO:0000313" key="17">
    <source>
        <dbReference type="EMBL" id="SMC52348.1"/>
    </source>
</evidence>
<dbReference type="PIRSF" id="PIRSF006769">
    <property type="entry name" value="RibD"/>
    <property type="match status" value="1"/>
</dbReference>
<feature type="binding site" evidence="15">
    <location>
        <position position="97"/>
    </location>
    <ligand>
        <name>Zn(2+)</name>
        <dbReference type="ChEBI" id="CHEBI:29105"/>
        <note>catalytic</note>
    </ligand>
</feature>
<keyword evidence="6 12" id="KW-0686">Riboflavin biosynthesis</keyword>
<comment type="cofactor">
    <cofactor evidence="12 15">
        <name>Zn(2+)</name>
        <dbReference type="ChEBI" id="CHEBI:29105"/>
    </cofactor>
    <text evidence="12 15">Binds 1 zinc ion.</text>
</comment>
<feature type="binding site" evidence="14">
    <location>
        <position position="226"/>
    </location>
    <ligand>
        <name>substrate</name>
    </ligand>
</feature>
<dbReference type="OrthoDB" id="9800865at2"/>
<dbReference type="EC" id="1.1.1.193" evidence="12"/>
<feature type="binding site" evidence="14">
    <location>
        <position position="206"/>
    </location>
    <ligand>
        <name>substrate</name>
    </ligand>
</feature>
<evidence type="ECO:0000313" key="18">
    <source>
        <dbReference type="Proteomes" id="UP000192656"/>
    </source>
</evidence>
<dbReference type="Pfam" id="PF00383">
    <property type="entry name" value="dCMP_cyt_deam_1"/>
    <property type="match status" value="1"/>
</dbReference>
<evidence type="ECO:0000256" key="1">
    <source>
        <dbReference type="ARBA" id="ARBA00002151"/>
    </source>
</evidence>
<evidence type="ECO:0000256" key="3">
    <source>
        <dbReference type="ARBA" id="ARBA00004910"/>
    </source>
</evidence>
<feature type="domain" description="CMP/dCMP-type deaminase" evidence="16">
    <location>
        <begin position="18"/>
        <end position="143"/>
    </location>
</feature>
<keyword evidence="9 12" id="KW-0521">NADP</keyword>
<comment type="similarity">
    <text evidence="4 12">In the N-terminal section; belongs to the cytidine and deoxycytidylate deaminase family.</text>
</comment>
<dbReference type="InterPro" id="IPR024072">
    <property type="entry name" value="DHFR-like_dom_sf"/>
</dbReference>
<dbReference type="SUPFAM" id="SSF53927">
    <property type="entry name" value="Cytidine deaminase-like"/>
    <property type="match status" value="1"/>
</dbReference>
<evidence type="ECO:0000256" key="4">
    <source>
        <dbReference type="ARBA" id="ARBA00005259"/>
    </source>
</evidence>
<comment type="similarity">
    <text evidence="5 12">In the C-terminal section; belongs to the HTP reductase family.</text>
</comment>
<accession>A0A1W1ZWA8</accession>
<dbReference type="InterPro" id="IPR050765">
    <property type="entry name" value="Riboflavin_Biosynth_HTPR"/>
</dbReference>
<dbReference type="CDD" id="cd01284">
    <property type="entry name" value="Riboflavin_deaminase-reductase"/>
    <property type="match status" value="1"/>
</dbReference>
<dbReference type="RefSeq" id="WP_084408981.1">
    <property type="nucleotide sequence ID" value="NZ_FWXR01000003.1"/>
</dbReference>
<evidence type="ECO:0000256" key="9">
    <source>
        <dbReference type="ARBA" id="ARBA00022857"/>
    </source>
</evidence>
<dbReference type="EC" id="3.5.4.26" evidence="12"/>
<dbReference type="GO" id="GO:0008703">
    <property type="term" value="F:5-amino-6-(5-phosphoribosylamino)uracil reductase activity"/>
    <property type="evidence" value="ECO:0007669"/>
    <property type="project" value="UniProtKB-EC"/>
</dbReference>
<evidence type="ECO:0000256" key="13">
    <source>
        <dbReference type="PIRSR" id="PIRSR006769-1"/>
    </source>
</evidence>
<reference evidence="17 18" key="1">
    <citation type="submission" date="2017-04" db="EMBL/GenBank/DDBJ databases">
        <authorList>
            <person name="Afonso C.L."/>
            <person name="Miller P.J."/>
            <person name="Scott M.A."/>
            <person name="Spackman E."/>
            <person name="Goraichik I."/>
            <person name="Dimitrov K.M."/>
            <person name="Suarez D.L."/>
            <person name="Swayne D.E."/>
        </authorList>
    </citation>
    <scope>NUCLEOTIDE SEQUENCE [LARGE SCALE GENOMIC DNA]</scope>
    <source>
        <strain evidence="17 18">CGMCC 1.10972</strain>
    </source>
</reference>
<evidence type="ECO:0000256" key="5">
    <source>
        <dbReference type="ARBA" id="ARBA00007417"/>
    </source>
</evidence>
<evidence type="ECO:0000256" key="7">
    <source>
        <dbReference type="ARBA" id="ARBA00022723"/>
    </source>
</evidence>
<keyword evidence="11" id="KW-0511">Multifunctional enzyme</keyword>
<organism evidence="17 18">
    <name type="scientific">Fulvimarina manganoxydans</name>
    <dbReference type="NCBI Taxonomy" id="937218"/>
    <lineage>
        <taxon>Bacteria</taxon>
        <taxon>Pseudomonadati</taxon>
        <taxon>Pseudomonadota</taxon>
        <taxon>Alphaproteobacteria</taxon>
        <taxon>Hyphomicrobiales</taxon>
        <taxon>Aurantimonadaceae</taxon>
        <taxon>Fulvimarina</taxon>
    </lineage>
</organism>
<protein>
    <recommendedName>
        <fullName evidence="12">Riboflavin biosynthesis protein RibD</fullName>
    </recommendedName>
    <domain>
        <recommendedName>
            <fullName evidence="12">Diaminohydroxyphosphoribosylaminopyrimidine deaminase</fullName>
            <shortName evidence="12">DRAP deaminase</shortName>
            <ecNumber evidence="12">3.5.4.26</ecNumber>
        </recommendedName>
        <alternativeName>
            <fullName evidence="12">Riboflavin-specific deaminase</fullName>
        </alternativeName>
    </domain>
    <domain>
        <recommendedName>
            <fullName evidence="12">5-amino-6-(5-phosphoribosylamino)uracil reductase</fullName>
            <ecNumber evidence="12">1.1.1.193</ecNumber>
        </recommendedName>
        <alternativeName>
            <fullName evidence="12">HTP reductase</fullName>
        </alternativeName>
    </domain>
</protein>
<keyword evidence="12" id="KW-0378">Hydrolase</keyword>
<keyword evidence="8 12" id="KW-0862">Zinc</keyword>
<dbReference type="GO" id="GO:0008270">
    <property type="term" value="F:zinc ion binding"/>
    <property type="evidence" value="ECO:0007669"/>
    <property type="project" value="InterPro"/>
</dbReference>
<dbReference type="InterPro" id="IPR004794">
    <property type="entry name" value="Eubact_RibD"/>
</dbReference>
<dbReference type="EMBL" id="FWXR01000003">
    <property type="protein sequence ID" value="SMC52348.1"/>
    <property type="molecule type" value="Genomic_DNA"/>
</dbReference>
<feature type="binding site" evidence="15">
    <location>
        <position position="106"/>
    </location>
    <ligand>
        <name>Zn(2+)</name>
        <dbReference type="ChEBI" id="CHEBI:29105"/>
        <note>catalytic</note>
    </ligand>
</feature>
<evidence type="ECO:0000256" key="6">
    <source>
        <dbReference type="ARBA" id="ARBA00022619"/>
    </source>
</evidence>
<feature type="active site" description="Proton donor" evidence="13">
    <location>
        <position position="74"/>
    </location>
</feature>
<dbReference type="UniPathway" id="UPA00275">
    <property type="reaction ID" value="UER00401"/>
</dbReference>
<feature type="binding site" evidence="14">
    <location>
        <begin position="321"/>
        <end position="327"/>
    </location>
    <ligand>
        <name>NADP(+)</name>
        <dbReference type="ChEBI" id="CHEBI:58349"/>
    </ligand>
</feature>
<keyword evidence="7 12" id="KW-0479">Metal-binding</keyword>
<comment type="pathway">
    <text evidence="2 12">Cofactor biosynthesis; riboflavin biosynthesis; 5-amino-6-(D-ribitylamino)uracil from GTP: step 2/4.</text>
</comment>
<dbReference type="NCBIfam" id="TIGR00326">
    <property type="entry name" value="eubact_ribD"/>
    <property type="match status" value="1"/>
</dbReference>
<dbReference type="GO" id="GO:0009231">
    <property type="term" value="P:riboflavin biosynthetic process"/>
    <property type="evidence" value="ECO:0007669"/>
    <property type="project" value="UniProtKB-UniPathway"/>
</dbReference>
<evidence type="ECO:0000256" key="2">
    <source>
        <dbReference type="ARBA" id="ARBA00004882"/>
    </source>
</evidence>
<keyword evidence="10 12" id="KW-0560">Oxidoreductase</keyword>
<evidence type="ECO:0000259" key="16">
    <source>
        <dbReference type="PROSITE" id="PS51747"/>
    </source>
</evidence>
<feature type="binding site" evidence="15">
    <location>
        <position position="72"/>
    </location>
    <ligand>
        <name>Zn(2+)</name>
        <dbReference type="ChEBI" id="CHEBI:29105"/>
        <note>catalytic</note>
    </ligand>
</feature>